<evidence type="ECO:0000313" key="1">
    <source>
        <dbReference type="EMBL" id="KAJ8615216.1"/>
    </source>
</evidence>
<accession>A0ACC2K2C0</accession>
<organism evidence="1 2">
    <name type="scientific">Persea americana</name>
    <name type="common">Avocado</name>
    <dbReference type="NCBI Taxonomy" id="3435"/>
    <lineage>
        <taxon>Eukaryota</taxon>
        <taxon>Viridiplantae</taxon>
        <taxon>Streptophyta</taxon>
        <taxon>Embryophyta</taxon>
        <taxon>Tracheophyta</taxon>
        <taxon>Spermatophyta</taxon>
        <taxon>Magnoliopsida</taxon>
        <taxon>Magnoliidae</taxon>
        <taxon>Laurales</taxon>
        <taxon>Lauraceae</taxon>
        <taxon>Persea</taxon>
    </lineage>
</organism>
<sequence length="336" mass="38568">MPAKITAADEKRYARAFLFNLVSSQLCTNNASARGHAYILELFEDFDRYARGPACLASVYRSMTRATQIKDRLRTITGPLHLLMIPERSDELNQISDEQIENQPYLKWTELLDDIVDEKDRSIFHSTAPLIYYWIIHSHNADKVYWQFGVIQPVPPPFHRLQRFDERALTTVIDYRTRNKKFMEAWEATKTTVISGNPVKGNNRSREDYLNWFRHATRKSTLLSDEVDRKRVDNALKKATALTLNDLLFSLNLVFSIYGGLHLDLLGQSIPPMDSSSKWSSKILVNSFVLYKGRSLTATDSNQRPYHMETSSAFLDDAKETFKHKAPAKSPSGSAR</sequence>
<name>A0ACC2K2C0_PERAE</name>
<gene>
    <name evidence="1" type="ORF">MRB53_034588</name>
</gene>
<keyword evidence="2" id="KW-1185">Reference proteome</keyword>
<evidence type="ECO:0000313" key="2">
    <source>
        <dbReference type="Proteomes" id="UP001234297"/>
    </source>
</evidence>
<dbReference type="EMBL" id="CM056820">
    <property type="protein sequence ID" value="KAJ8615216.1"/>
    <property type="molecule type" value="Genomic_DNA"/>
</dbReference>
<dbReference type="Proteomes" id="UP001234297">
    <property type="component" value="Chromosome 12"/>
</dbReference>
<reference evidence="1 2" key="1">
    <citation type="journal article" date="2022" name="Hortic Res">
        <title>A haplotype resolved chromosomal level avocado genome allows analysis of novel avocado genes.</title>
        <authorList>
            <person name="Nath O."/>
            <person name="Fletcher S.J."/>
            <person name="Hayward A."/>
            <person name="Shaw L.M."/>
            <person name="Masouleh A.K."/>
            <person name="Furtado A."/>
            <person name="Henry R.J."/>
            <person name="Mitter N."/>
        </authorList>
    </citation>
    <scope>NUCLEOTIDE SEQUENCE [LARGE SCALE GENOMIC DNA]</scope>
    <source>
        <strain evidence="2">cv. Hass</strain>
    </source>
</reference>
<comment type="caution">
    <text evidence="1">The sequence shown here is derived from an EMBL/GenBank/DDBJ whole genome shotgun (WGS) entry which is preliminary data.</text>
</comment>
<proteinExistence type="predicted"/>
<protein>
    <submittedName>
        <fullName evidence="1">Uncharacterized protein</fullName>
    </submittedName>
</protein>